<dbReference type="AlphaFoldDB" id="A0A8J8TRB6"/>
<dbReference type="Proteomes" id="UP000766904">
    <property type="component" value="Unassembled WGS sequence"/>
</dbReference>
<gene>
    <name evidence="2" type="ORF">CV102_16435</name>
</gene>
<dbReference type="CDD" id="cd02966">
    <property type="entry name" value="TlpA_like_family"/>
    <property type="match status" value="1"/>
</dbReference>
<dbReference type="PANTHER" id="PTHR42852">
    <property type="entry name" value="THIOL:DISULFIDE INTERCHANGE PROTEIN DSBE"/>
    <property type="match status" value="1"/>
</dbReference>
<dbReference type="Gene3D" id="3.40.30.10">
    <property type="entry name" value="Glutaredoxin"/>
    <property type="match status" value="1"/>
</dbReference>
<evidence type="ECO:0000259" key="1">
    <source>
        <dbReference type="PROSITE" id="PS51352"/>
    </source>
</evidence>
<dbReference type="SUPFAM" id="SSF52833">
    <property type="entry name" value="Thioredoxin-like"/>
    <property type="match status" value="1"/>
</dbReference>
<dbReference type="InterPro" id="IPR050553">
    <property type="entry name" value="Thioredoxin_ResA/DsbE_sf"/>
</dbReference>
<evidence type="ECO:0000313" key="3">
    <source>
        <dbReference type="Proteomes" id="UP000766904"/>
    </source>
</evidence>
<protein>
    <submittedName>
        <fullName evidence="2">Redoxin</fullName>
    </submittedName>
</protein>
<name>A0A8J8TRB6_9EURY</name>
<dbReference type="EMBL" id="PHNJ01000009">
    <property type="protein sequence ID" value="TYL37554.1"/>
    <property type="molecule type" value="Genomic_DNA"/>
</dbReference>
<dbReference type="OrthoDB" id="115386at2157"/>
<sequence length="181" mass="19560">MRRRNVLAGVASAGTLAGAGALAVYGLPSSALDEDGEEPHHDPVEIETVEATGSDDGTQRVPADGEVTFVDLFATTCGICQEQMPELGEAYDRVGDDVTFISITNEGESQVPDDELADWWDEYDGHWQVGRDASSELIVHYGTATPIAVLFDADGNVRWDESGRKTSDEIVSRIEDVLEDD</sequence>
<evidence type="ECO:0000313" key="2">
    <source>
        <dbReference type="EMBL" id="TYL37554.1"/>
    </source>
</evidence>
<dbReference type="PROSITE" id="PS51352">
    <property type="entry name" value="THIOREDOXIN_2"/>
    <property type="match status" value="1"/>
</dbReference>
<dbReference type="Pfam" id="PF08534">
    <property type="entry name" value="Redoxin"/>
    <property type="match status" value="1"/>
</dbReference>
<feature type="domain" description="Thioredoxin" evidence="1">
    <location>
        <begin position="15"/>
        <end position="179"/>
    </location>
</feature>
<proteinExistence type="predicted"/>
<dbReference type="PANTHER" id="PTHR42852:SF17">
    <property type="entry name" value="THIOREDOXIN-LIKE PROTEIN HI_1115"/>
    <property type="match status" value="1"/>
</dbReference>
<dbReference type="GO" id="GO:0016491">
    <property type="term" value="F:oxidoreductase activity"/>
    <property type="evidence" value="ECO:0007669"/>
    <property type="project" value="InterPro"/>
</dbReference>
<reference evidence="2" key="1">
    <citation type="submission" date="2017-11" db="EMBL/GenBank/DDBJ databases">
        <authorList>
            <person name="Kajale S.C."/>
            <person name="Sharma A."/>
        </authorList>
    </citation>
    <scope>NUCLEOTIDE SEQUENCE</scope>
    <source>
        <strain evidence="2">LS1_42</strain>
    </source>
</reference>
<comment type="caution">
    <text evidence="2">The sequence shown here is derived from an EMBL/GenBank/DDBJ whole genome shotgun (WGS) entry which is preliminary data.</text>
</comment>
<dbReference type="RefSeq" id="WP_148859083.1">
    <property type="nucleotide sequence ID" value="NZ_PHNJ01000009.1"/>
</dbReference>
<organism evidence="2 3">
    <name type="scientific">Natronococcus pandeyae</name>
    <dbReference type="NCBI Taxonomy" id="2055836"/>
    <lineage>
        <taxon>Archaea</taxon>
        <taxon>Methanobacteriati</taxon>
        <taxon>Methanobacteriota</taxon>
        <taxon>Stenosarchaea group</taxon>
        <taxon>Halobacteria</taxon>
        <taxon>Halobacteriales</taxon>
        <taxon>Natrialbaceae</taxon>
        <taxon>Natronococcus</taxon>
    </lineage>
</organism>
<keyword evidence="3" id="KW-1185">Reference proteome</keyword>
<accession>A0A8J8TRB6</accession>
<dbReference type="InterPro" id="IPR013740">
    <property type="entry name" value="Redoxin"/>
</dbReference>
<dbReference type="InterPro" id="IPR036249">
    <property type="entry name" value="Thioredoxin-like_sf"/>
</dbReference>
<dbReference type="InterPro" id="IPR013766">
    <property type="entry name" value="Thioredoxin_domain"/>
</dbReference>